<proteinExistence type="predicted"/>
<comment type="caution">
    <text evidence="2">The sequence shown here is derived from an EMBL/GenBank/DDBJ whole genome shotgun (WGS) entry which is preliminary data.</text>
</comment>
<accession>A0A8S1HT75</accession>
<dbReference type="Proteomes" id="UP000835052">
    <property type="component" value="Unassembled WGS sequence"/>
</dbReference>
<evidence type="ECO:0000313" key="2">
    <source>
        <dbReference type="EMBL" id="CAD6198570.1"/>
    </source>
</evidence>
<evidence type="ECO:0000313" key="3">
    <source>
        <dbReference type="Proteomes" id="UP000835052"/>
    </source>
</evidence>
<dbReference type="OrthoDB" id="5835368at2759"/>
<feature type="region of interest" description="Disordered" evidence="1">
    <location>
        <begin position="19"/>
        <end position="54"/>
    </location>
</feature>
<sequence length="171" mass="20039">MMSDDAEYVPAQINRYSLSAVKRRQSEPVPHNSRLSEQSFSGYHDQRTSFDDERMNRAAIAEQIKRNNELIEKMSPVVKYKIQEFIRKQRSKKHQRRKFSLACGLQNNPQKRSSRNTRKEPPRHAHFRRPAPPPPPPPQQVMPVMTSQPMPPIHLSPHNSFHHYAILDDLE</sequence>
<dbReference type="EMBL" id="CAJGYM010000130">
    <property type="protein sequence ID" value="CAD6198570.1"/>
    <property type="molecule type" value="Genomic_DNA"/>
</dbReference>
<keyword evidence="3" id="KW-1185">Reference proteome</keyword>
<dbReference type="AlphaFoldDB" id="A0A8S1HT75"/>
<gene>
    <name evidence="2" type="ORF">CAUJ_LOCUS14476</name>
</gene>
<feature type="region of interest" description="Disordered" evidence="1">
    <location>
        <begin position="87"/>
        <end position="156"/>
    </location>
</feature>
<feature type="compositionally biased region" description="Basic residues" evidence="1">
    <location>
        <begin position="88"/>
        <end position="99"/>
    </location>
</feature>
<protein>
    <submittedName>
        <fullName evidence="2">Uncharacterized protein</fullName>
    </submittedName>
</protein>
<name>A0A8S1HT75_9PELO</name>
<evidence type="ECO:0000256" key="1">
    <source>
        <dbReference type="SAM" id="MobiDB-lite"/>
    </source>
</evidence>
<feature type="compositionally biased region" description="Basic and acidic residues" evidence="1">
    <location>
        <begin position="44"/>
        <end position="54"/>
    </location>
</feature>
<feature type="compositionally biased region" description="Pro residues" evidence="1">
    <location>
        <begin position="130"/>
        <end position="140"/>
    </location>
</feature>
<organism evidence="2 3">
    <name type="scientific">Caenorhabditis auriculariae</name>
    <dbReference type="NCBI Taxonomy" id="2777116"/>
    <lineage>
        <taxon>Eukaryota</taxon>
        <taxon>Metazoa</taxon>
        <taxon>Ecdysozoa</taxon>
        <taxon>Nematoda</taxon>
        <taxon>Chromadorea</taxon>
        <taxon>Rhabditida</taxon>
        <taxon>Rhabditina</taxon>
        <taxon>Rhabditomorpha</taxon>
        <taxon>Rhabditoidea</taxon>
        <taxon>Rhabditidae</taxon>
        <taxon>Peloderinae</taxon>
        <taxon>Caenorhabditis</taxon>
    </lineage>
</organism>
<reference evidence="2" key="1">
    <citation type="submission" date="2020-10" db="EMBL/GenBank/DDBJ databases">
        <authorList>
            <person name="Kikuchi T."/>
        </authorList>
    </citation>
    <scope>NUCLEOTIDE SEQUENCE</scope>
    <source>
        <strain evidence="2">NKZ352</strain>
    </source>
</reference>